<evidence type="ECO:0000256" key="2">
    <source>
        <dbReference type="ARBA" id="ARBA00022695"/>
    </source>
</evidence>
<organism evidence="14 15">
    <name type="scientific">Pseudoluteimonas lycopersici</name>
    <dbReference type="NCBI Taxonomy" id="1324796"/>
    <lineage>
        <taxon>Bacteria</taxon>
        <taxon>Pseudomonadati</taxon>
        <taxon>Pseudomonadota</taxon>
        <taxon>Gammaproteobacteria</taxon>
        <taxon>Lysobacterales</taxon>
        <taxon>Lysobacteraceae</taxon>
        <taxon>Pseudoluteimonas</taxon>
    </lineage>
</organism>
<keyword evidence="4" id="KW-0547">Nucleotide-binding</keyword>
<evidence type="ECO:0000256" key="1">
    <source>
        <dbReference type="ARBA" id="ARBA00022679"/>
    </source>
</evidence>
<keyword evidence="7" id="KW-0546">Nucleotide metabolism</keyword>
<keyword evidence="1" id="KW-0808">Transferase</keyword>
<comment type="catalytic activity">
    <reaction evidence="11">
        <text>GTP + ATP = 3',3'-cGAMP + 2 diphosphate</text>
        <dbReference type="Rhea" id="RHEA:35647"/>
        <dbReference type="ChEBI" id="CHEBI:30616"/>
        <dbReference type="ChEBI" id="CHEBI:33019"/>
        <dbReference type="ChEBI" id="CHEBI:37565"/>
        <dbReference type="ChEBI" id="CHEBI:71501"/>
    </reaction>
    <physiologicalReaction direction="left-to-right" evidence="11">
        <dbReference type="Rhea" id="RHEA:35648"/>
    </physiologicalReaction>
</comment>
<dbReference type="GO" id="GO:0046872">
    <property type="term" value="F:metal ion binding"/>
    <property type="evidence" value="ECO:0007669"/>
    <property type="project" value="UniProtKB-KW"/>
</dbReference>
<evidence type="ECO:0000259" key="13">
    <source>
        <dbReference type="Pfam" id="PF21713"/>
    </source>
</evidence>
<keyword evidence="5" id="KW-0067">ATP-binding</keyword>
<evidence type="ECO:0000256" key="8">
    <source>
        <dbReference type="ARBA" id="ARBA00023118"/>
    </source>
</evidence>
<evidence type="ECO:0000259" key="12">
    <source>
        <dbReference type="Pfam" id="PF21654"/>
    </source>
</evidence>
<feature type="domain" description="Cyclic GMP-AMP synthase DncV-like nucleotidyltransferase" evidence="12">
    <location>
        <begin position="62"/>
        <end position="151"/>
    </location>
</feature>
<keyword evidence="3" id="KW-0479">Metal-binding</keyword>
<dbReference type="GO" id="GO:0005524">
    <property type="term" value="F:ATP binding"/>
    <property type="evidence" value="ECO:0007669"/>
    <property type="project" value="UniProtKB-KW"/>
</dbReference>
<evidence type="ECO:0000256" key="10">
    <source>
        <dbReference type="ARBA" id="ARBA00044145"/>
    </source>
</evidence>
<dbReference type="Pfam" id="PF21713">
    <property type="entry name" value="DncV_C"/>
    <property type="match status" value="1"/>
</dbReference>
<dbReference type="InterPro" id="IPR048445">
    <property type="entry name" value="DncV-like_NTFase"/>
</dbReference>
<dbReference type="GO" id="GO:0009117">
    <property type="term" value="P:nucleotide metabolic process"/>
    <property type="evidence" value="ECO:0007669"/>
    <property type="project" value="UniProtKB-KW"/>
</dbReference>
<dbReference type="RefSeq" id="WP_143878641.1">
    <property type="nucleotide sequence ID" value="NZ_BAABLZ010000001.1"/>
</dbReference>
<accession>A0A516V3L8</accession>
<dbReference type="EMBL" id="CP041742">
    <property type="protein sequence ID" value="QDQ73128.1"/>
    <property type="molecule type" value="Genomic_DNA"/>
</dbReference>
<reference evidence="14 15" key="1">
    <citation type="submission" date="2019-07" db="EMBL/GenBank/DDBJ databases">
        <title>Lysobacter weifangensis sp. nov., isolated from bensulfuron-methyl contaminated farmland soil.</title>
        <authorList>
            <person name="Zhao H."/>
        </authorList>
    </citation>
    <scope>NUCLEOTIDE SEQUENCE [LARGE SCALE GENOMIC DNA]</scope>
    <source>
        <strain evidence="14 15">CC-Bw-6</strain>
    </source>
</reference>
<keyword evidence="8" id="KW-0051">Antiviral defense</keyword>
<dbReference type="Proteomes" id="UP000315891">
    <property type="component" value="Chromosome"/>
</dbReference>
<evidence type="ECO:0000256" key="4">
    <source>
        <dbReference type="ARBA" id="ARBA00022741"/>
    </source>
</evidence>
<evidence type="ECO:0000256" key="3">
    <source>
        <dbReference type="ARBA" id="ARBA00022723"/>
    </source>
</evidence>
<dbReference type="OrthoDB" id="6402963at2"/>
<keyword evidence="9" id="KW-0342">GTP-binding</keyword>
<gene>
    <name evidence="14" type="ORF">FNZ56_04180</name>
</gene>
<dbReference type="Pfam" id="PF21654">
    <property type="entry name" value="DncV-like_NTFase"/>
    <property type="match status" value="1"/>
</dbReference>
<protein>
    <recommendedName>
        <fullName evidence="10">Cyclic GMP-AMP synthase</fullName>
    </recommendedName>
</protein>
<keyword evidence="6" id="KW-0460">Magnesium</keyword>
<dbReference type="InterPro" id="IPR048446">
    <property type="entry name" value="DncV_C"/>
</dbReference>
<evidence type="ECO:0000313" key="15">
    <source>
        <dbReference type="Proteomes" id="UP000315891"/>
    </source>
</evidence>
<evidence type="ECO:0000256" key="11">
    <source>
        <dbReference type="ARBA" id="ARBA00048304"/>
    </source>
</evidence>
<evidence type="ECO:0000313" key="14">
    <source>
        <dbReference type="EMBL" id="QDQ73128.1"/>
    </source>
</evidence>
<keyword evidence="2" id="KW-0548">Nucleotidyltransferase</keyword>
<evidence type="ECO:0000256" key="6">
    <source>
        <dbReference type="ARBA" id="ARBA00022842"/>
    </source>
</evidence>
<dbReference type="GO" id="GO:0005525">
    <property type="term" value="F:GTP binding"/>
    <property type="evidence" value="ECO:0007669"/>
    <property type="project" value="UniProtKB-KW"/>
</dbReference>
<dbReference type="NCBIfam" id="NF041078">
    <property type="entry name" value="cGAS"/>
    <property type="match status" value="1"/>
</dbReference>
<evidence type="ECO:0000256" key="9">
    <source>
        <dbReference type="ARBA" id="ARBA00023134"/>
    </source>
</evidence>
<sequence>MLKLHKLFLNAGHALSFDEVIEPTTTQWDTLVEAKNAIRDHLRASLRAASTELLGMDVKIGPRFRSQGSCVYRTLIQPAHSGQEMDWDFGVYLPVEIMDARPKTAAKTYFDIVEAALDQLCKKRGWSLDRSKKSCVRVKIAPWAHIDVPLYAVPASEFHTIQERALATAQLYSGTRDSVRLSESVDFAEMPEPFWQMIEGVHLATRAGEWLKTDPEEVARWYNDRVEQHGPQLRRVCRYVKGWRDYYWPDCDGPSSVSLMILVARNFVPRLRRDDLALEDAARAIYEGIGHDIYEPGIDGGETDFNRLDATQRKVAKAQAKDLLDQLSNSRHYASLNLARDAIRNVRGQFGSRIADDISFIELDDSADQVRRSSAAAVAPPLVGSNQSG</sequence>
<dbReference type="GO" id="GO:0140701">
    <property type="term" value="F:3',3'-cyclic GMP-AMP synthase activity"/>
    <property type="evidence" value="ECO:0007669"/>
    <property type="project" value="InterPro"/>
</dbReference>
<evidence type="ECO:0000256" key="5">
    <source>
        <dbReference type="ARBA" id="ARBA00022840"/>
    </source>
</evidence>
<dbReference type="AlphaFoldDB" id="A0A516V3L8"/>
<dbReference type="InterPro" id="IPR047805">
    <property type="entry name" value="GAMP_synthase"/>
</dbReference>
<name>A0A516V3L8_9GAMM</name>
<feature type="domain" description="Cyclic GMP-AMP synthase C-terminal" evidence="13">
    <location>
        <begin position="230"/>
        <end position="358"/>
    </location>
</feature>
<keyword evidence="15" id="KW-1185">Reference proteome</keyword>
<dbReference type="GO" id="GO:0051607">
    <property type="term" value="P:defense response to virus"/>
    <property type="evidence" value="ECO:0007669"/>
    <property type="project" value="UniProtKB-KW"/>
</dbReference>
<proteinExistence type="predicted"/>
<evidence type="ECO:0000256" key="7">
    <source>
        <dbReference type="ARBA" id="ARBA00023080"/>
    </source>
</evidence>